<evidence type="ECO:0000256" key="9">
    <source>
        <dbReference type="SAM" id="SignalP"/>
    </source>
</evidence>
<dbReference type="GO" id="GO:0030431">
    <property type="term" value="P:sleep"/>
    <property type="evidence" value="ECO:0007669"/>
    <property type="project" value="InterPro"/>
</dbReference>
<evidence type="ECO:0008006" key="12">
    <source>
        <dbReference type="Google" id="ProtNLM"/>
    </source>
</evidence>
<gene>
    <name evidence="10" type="ORF">APLA_LOCUS6616</name>
</gene>
<feature type="signal peptide" evidence="9">
    <location>
        <begin position="1"/>
        <end position="25"/>
    </location>
</feature>
<evidence type="ECO:0000256" key="1">
    <source>
        <dbReference type="ARBA" id="ARBA00004589"/>
    </source>
</evidence>
<keyword evidence="7" id="KW-0325">Glycoprotein</keyword>
<evidence type="ECO:0000256" key="8">
    <source>
        <dbReference type="ARBA" id="ARBA00023288"/>
    </source>
</evidence>
<evidence type="ECO:0000256" key="6">
    <source>
        <dbReference type="ARBA" id="ARBA00023136"/>
    </source>
</evidence>
<evidence type="ECO:0000256" key="4">
    <source>
        <dbReference type="ARBA" id="ARBA00022729"/>
    </source>
</evidence>
<proteinExistence type="predicted"/>
<dbReference type="PANTHER" id="PTHR33562">
    <property type="entry name" value="ATILLA, ISOFORM B-RELATED-RELATED"/>
    <property type="match status" value="1"/>
</dbReference>
<keyword evidence="4 9" id="KW-0732">Signal</keyword>
<evidence type="ECO:0000313" key="11">
    <source>
        <dbReference type="Proteomes" id="UP000494256"/>
    </source>
</evidence>
<dbReference type="OrthoDB" id="8120898at2759"/>
<keyword evidence="6" id="KW-0472">Membrane</keyword>
<evidence type="ECO:0000256" key="2">
    <source>
        <dbReference type="ARBA" id="ARBA00022622"/>
    </source>
</evidence>
<keyword evidence="2" id="KW-0336">GPI-anchor</keyword>
<dbReference type="Pfam" id="PF17064">
    <property type="entry name" value="QVR"/>
    <property type="match status" value="1"/>
</dbReference>
<evidence type="ECO:0000313" key="10">
    <source>
        <dbReference type="EMBL" id="CAB3234407.1"/>
    </source>
</evidence>
<dbReference type="InterPro" id="IPR031424">
    <property type="entry name" value="QVR-like"/>
</dbReference>
<evidence type="ECO:0000256" key="5">
    <source>
        <dbReference type="ARBA" id="ARBA00022989"/>
    </source>
</evidence>
<evidence type="ECO:0000256" key="7">
    <source>
        <dbReference type="ARBA" id="ARBA00023180"/>
    </source>
</evidence>
<comment type="caution">
    <text evidence="10">The sequence shown here is derived from an EMBL/GenBank/DDBJ whole genome shotgun (WGS) entry which is preliminary data.</text>
</comment>
<dbReference type="GO" id="GO:0032222">
    <property type="term" value="P:regulation of synaptic transmission, cholinergic"/>
    <property type="evidence" value="ECO:0007669"/>
    <property type="project" value="InterPro"/>
</dbReference>
<dbReference type="EMBL" id="CADEBD010000294">
    <property type="protein sequence ID" value="CAB3234407.1"/>
    <property type="molecule type" value="Genomic_DNA"/>
</dbReference>
<keyword evidence="5" id="KW-1133">Transmembrane helix</keyword>
<dbReference type="GO" id="GO:0098552">
    <property type="term" value="C:side of membrane"/>
    <property type="evidence" value="ECO:0007669"/>
    <property type="project" value="UniProtKB-KW"/>
</dbReference>
<protein>
    <recommendedName>
        <fullName evidence="12">Protein sleepless</fullName>
    </recommendedName>
</protein>
<reference evidence="10 11" key="1">
    <citation type="submission" date="2020-04" db="EMBL/GenBank/DDBJ databases">
        <authorList>
            <person name="Wallbank WR R."/>
            <person name="Pardo Diaz C."/>
            <person name="Kozak K."/>
            <person name="Martin S."/>
            <person name="Jiggins C."/>
            <person name="Moest M."/>
            <person name="Warren A I."/>
            <person name="Byers J.R.P. K."/>
            <person name="Montejo-Kovacevich G."/>
            <person name="Yen C E."/>
        </authorList>
    </citation>
    <scope>NUCLEOTIDE SEQUENCE [LARGE SCALE GENOMIC DNA]</scope>
</reference>
<dbReference type="PANTHER" id="PTHR33562:SF23">
    <property type="entry name" value="PROTEIN QUIVER"/>
    <property type="match status" value="1"/>
</dbReference>
<dbReference type="AlphaFoldDB" id="A0A8S0ZMY3"/>
<keyword evidence="8" id="KW-0449">Lipoprotein</keyword>
<comment type="subcellular location">
    <subcellularLocation>
        <location evidence="1">Membrane</location>
        <topology evidence="1">Lipid-anchor</topology>
        <topology evidence="1">GPI-anchor</topology>
    </subcellularLocation>
</comment>
<name>A0A8S0ZMY3_ARCPL</name>
<accession>A0A8S0ZMY3</accession>
<dbReference type="Proteomes" id="UP000494256">
    <property type="component" value="Unassembled WGS sequence"/>
</dbReference>
<keyword evidence="3" id="KW-0812">Transmembrane</keyword>
<organism evidence="10 11">
    <name type="scientific">Arctia plantaginis</name>
    <name type="common">Wood tiger moth</name>
    <name type="synonym">Phalaena plantaginis</name>
    <dbReference type="NCBI Taxonomy" id="874455"/>
    <lineage>
        <taxon>Eukaryota</taxon>
        <taxon>Metazoa</taxon>
        <taxon>Ecdysozoa</taxon>
        <taxon>Arthropoda</taxon>
        <taxon>Hexapoda</taxon>
        <taxon>Insecta</taxon>
        <taxon>Pterygota</taxon>
        <taxon>Neoptera</taxon>
        <taxon>Endopterygota</taxon>
        <taxon>Lepidoptera</taxon>
        <taxon>Glossata</taxon>
        <taxon>Ditrysia</taxon>
        <taxon>Noctuoidea</taxon>
        <taxon>Erebidae</taxon>
        <taxon>Arctiinae</taxon>
        <taxon>Arctia</taxon>
    </lineage>
</organism>
<evidence type="ECO:0000256" key="3">
    <source>
        <dbReference type="ARBA" id="ARBA00022692"/>
    </source>
</evidence>
<sequence length="152" mass="16741">MAGGSLNNIVISVMLPIMLSNTCDAIKCFECNSANNSACLEMHVPKMNAIIPVVDCSHTLPSDKSKNVFCRKITQTILHYDKTPEVRITRTCGWVKHKRDCYKADNSDHLETVCQCFGDLCNAATSFENLKLTALAAIAALVTAFKTWRGNV</sequence>
<dbReference type="InterPro" id="IPR050975">
    <property type="entry name" value="Sleep_regulator"/>
</dbReference>
<feature type="chain" id="PRO_5035877402" description="Protein sleepless" evidence="9">
    <location>
        <begin position="26"/>
        <end position="152"/>
    </location>
</feature>